<name>A0A4U6SSY3_SETVI</name>
<dbReference type="Gramene" id="TKV91284">
    <property type="protein sequence ID" value="TKV91284"/>
    <property type="gene ID" value="SEVIR_9G085500v2"/>
</dbReference>
<dbReference type="Proteomes" id="UP000298652">
    <property type="component" value="Chromosome 9"/>
</dbReference>
<evidence type="ECO:0000313" key="2">
    <source>
        <dbReference type="Proteomes" id="UP000298652"/>
    </source>
</evidence>
<gene>
    <name evidence="1" type="ORF">SEVIR_9G085500v2</name>
</gene>
<proteinExistence type="predicted"/>
<reference evidence="1" key="1">
    <citation type="submission" date="2019-03" db="EMBL/GenBank/DDBJ databases">
        <title>WGS assembly of Setaria viridis.</title>
        <authorList>
            <person name="Huang P."/>
            <person name="Jenkins J."/>
            <person name="Grimwood J."/>
            <person name="Barry K."/>
            <person name="Healey A."/>
            <person name="Mamidi S."/>
            <person name="Sreedasyam A."/>
            <person name="Shu S."/>
            <person name="Feldman M."/>
            <person name="Wu J."/>
            <person name="Yu Y."/>
            <person name="Chen C."/>
            <person name="Johnson J."/>
            <person name="Rokhsar D."/>
            <person name="Baxter I."/>
            <person name="Schmutz J."/>
            <person name="Brutnell T."/>
            <person name="Kellogg E."/>
        </authorList>
    </citation>
    <scope>NUCLEOTIDE SEQUENCE [LARGE SCALE GENOMIC DNA]</scope>
</reference>
<dbReference type="AlphaFoldDB" id="A0A4U6SSY3"/>
<sequence length="170" mass="19403">MATGLQRSSRRAGAWLGRVVEWLGRLVVGGGLRPGDVRREREIGVRRRLRNRWGAGDGEGVVMTRWRGVVEAGLRVRGWLRRALGFGGGLKRWAERRSGLQRSLGTEYRKQPCNFFPAKCGNRQYSWEKAPTGFAGFSWFPIFPVKMISDRDIRSTVLVGTGFSYFHPYW</sequence>
<organism evidence="1 2">
    <name type="scientific">Setaria viridis</name>
    <name type="common">Green bristlegrass</name>
    <name type="synonym">Setaria italica subsp. viridis</name>
    <dbReference type="NCBI Taxonomy" id="4556"/>
    <lineage>
        <taxon>Eukaryota</taxon>
        <taxon>Viridiplantae</taxon>
        <taxon>Streptophyta</taxon>
        <taxon>Embryophyta</taxon>
        <taxon>Tracheophyta</taxon>
        <taxon>Spermatophyta</taxon>
        <taxon>Magnoliopsida</taxon>
        <taxon>Liliopsida</taxon>
        <taxon>Poales</taxon>
        <taxon>Poaceae</taxon>
        <taxon>PACMAD clade</taxon>
        <taxon>Panicoideae</taxon>
        <taxon>Panicodae</taxon>
        <taxon>Paniceae</taxon>
        <taxon>Cenchrinae</taxon>
        <taxon>Setaria</taxon>
    </lineage>
</organism>
<keyword evidence="2" id="KW-1185">Reference proteome</keyword>
<dbReference type="EMBL" id="CM016560">
    <property type="protein sequence ID" value="TKV91284.1"/>
    <property type="molecule type" value="Genomic_DNA"/>
</dbReference>
<protein>
    <submittedName>
        <fullName evidence="1">Uncharacterized protein</fullName>
    </submittedName>
</protein>
<accession>A0A4U6SSY3</accession>
<evidence type="ECO:0000313" key="1">
    <source>
        <dbReference type="EMBL" id="TKV91284.1"/>
    </source>
</evidence>